<dbReference type="PANTHER" id="PTHR37937">
    <property type="entry name" value="CONJUGATIVE TRANSFER: DNA TRANSPORT"/>
    <property type="match status" value="1"/>
</dbReference>
<feature type="non-terminal residue" evidence="7">
    <location>
        <position position="1"/>
    </location>
</feature>
<feature type="domain" description="TraD/TraG TraM recognition site" evidence="6">
    <location>
        <begin position="101"/>
        <end position="164"/>
    </location>
</feature>
<keyword evidence="3" id="KW-0812">Transmembrane</keyword>
<dbReference type="Proteomes" id="UP001447516">
    <property type="component" value="Unassembled WGS sequence"/>
</dbReference>
<keyword evidence="5" id="KW-0472">Membrane</keyword>
<gene>
    <name evidence="7" type="ORF">AAH991_40255</name>
</gene>
<comment type="caution">
    <text evidence="7">The sequence shown here is derived from an EMBL/GenBank/DDBJ whole genome shotgun (WGS) entry which is preliminary data.</text>
</comment>
<protein>
    <submittedName>
        <fullName evidence="7">Type IV secretory system conjugative DNA transfer family protein</fullName>
    </submittedName>
</protein>
<feature type="non-terminal residue" evidence="7">
    <location>
        <position position="164"/>
    </location>
</feature>
<dbReference type="Pfam" id="PF12696">
    <property type="entry name" value="TraG-D_C"/>
    <property type="match status" value="1"/>
</dbReference>
<dbReference type="EMBL" id="JBDJAW010000164">
    <property type="protein sequence ID" value="MEN3541392.1"/>
    <property type="molecule type" value="Genomic_DNA"/>
</dbReference>
<evidence type="ECO:0000259" key="6">
    <source>
        <dbReference type="Pfam" id="PF12696"/>
    </source>
</evidence>
<dbReference type="Gene3D" id="3.40.50.300">
    <property type="entry name" value="P-loop containing nucleotide triphosphate hydrolases"/>
    <property type="match status" value="1"/>
</dbReference>
<dbReference type="RefSeq" id="WP_346231205.1">
    <property type="nucleotide sequence ID" value="NZ_JBDJAW010000164.1"/>
</dbReference>
<dbReference type="CDD" id="cd01127">
    <property type="entry name" value="TrwB_TraG_TraD_VirD4"/>
    <property type="match status" value="1"/>
</dbReference>
<accession>A0ABV0B2S3</accession>
<name>A0ABV0B2S3_9ACTN</name>
<reference evidence="7 8" key="1">
    <citation type="submission" date="2024-05" db="EMBL/GenBank/DDBJ databases">
        <title>Microbispora sp.ZYX-F-249.</title>
        <authorList>
            <person name="Xie H."/>
        </authorList>
    </citation>
    <scope>NUCLEOTIDE SEQUENCE [LARGE SCALE GENOMIC DNA]</scope>
    <source>
        <strain evidence="7 8">ZYX-F-249</strain>
    </source>
</reference>
<dbReference type="InterPro" id="IPR027417">
    <property type="entry name" value="P-loop_NTPase"/>
</dbReference>
<dbReference type="SUPFAM" id="SSF52540">
    <property type="entry name" value="P-loop containing nucleoside triphosphate hydrolases"/>
    <property type="match status" value="1"/>
</dbReference>
<comment type="subcellular location">
    <subcellularLocation>
        <location evidence="1">Cell membrane</location>
        <topology evidence="1">Multi-pass membrane protein</topology>
    </subcellularLocation>
</comment>
<sequence length="164" mass="17586">FGLLASSLRGAQNGAVETRDGIYQTARTATKALRDEAIMAWVTPGDLPDFDPHGFARSTDTLYLLSQNRSAAAPLIAGLADLVMRAAKREAERMGGRLDPPMTVSLDEAANICRIADLPELYSYMGSRGICLVTILQSYEQGITVWGEHGMAALWGAATTKLIG</sequence>
<proteinExistence type="predicted"/>
<evidence type="ECO:0000256" key="4">
    <source>
        <dbReference type="ARBA" id="ARBA00022989"/>
    </source>
</evidence>
<dbReference type="InterPro" id="IPR051539">
    <property type="entry name" value="T4SS-coupling_protein"/>
</dbReference>
<evidence type="ECO:0000256" key="1">
    <source>
        <dbReference type="ARBA" id="ARBA00004651"/>
    </source>
</evidence>
<evidence type="ECO:0000313" key="7">
    <source>
        <dbReference type="EMBL" id="MEN3541392.1"/>
    </source>
</evidence>
<evidence type="ECO:0000256" key="2">
    <source>
        <dbReference type="ARBA" id="ARBA00022475"/>
    </source>
</evidence>
<evidence type="ECO:0000313" key="8">
    <source>
        <dbReference type="Proteomes" id="UP001447516"/>
    </source>
</evidence>
<evidence type="ECO:0000256" key="3">
    <source>
        <dbReference type="ARBA" id="ARBA00022692"/>
    </source>
</evidence>
<evidence type="ECO:0000256" key="5">
    <source>
        <dbReference type="ARBA" id="ARBA00023136"/>
    </source>
</evidence>
<dbReference type="InterPro" id="IPR032689">
    <property type="entry name" value="TraG-D_C"/>
</dbReference>
<keyword evidence="4" id="KW-1133">Transmembrane helix</keyword>
<keyword evidence="8" id="KW-1185">Reference proteome</keyword>
<dbReference type="PANTHER" id="PTHR37937:SF1">
    <property type="entry name" value="CONJUGATIVE TRANSFER: DNA TRANSPORT"/>
    <property type="match status" value="1"/>
</dbReference>
<organism evidence="7 8">
    <name type="scientific">Microbispora maris</name>
    <dbReference type="NCBI Taxonomy" id="3144104"/>
    <lineage>
        <taxon>Bacteria</taxon>
        <taxon>Bacillati</taxon>
        <taxon>Actinomycetota</taxon>
        <taxon>Actinomycetes</taxon>
        <taxon>Streptosporangiales</taxon>
        <taxon>Streptosporangiaceae</taxon>
        <taxon>Microbispora</taxon>
    </lineage>
</organism>
<keyword evidence="2" id="KW-1003">Cell membrane</keyword>